<protein>
    <recommendedName>
        <fullName evidence="2">CRAL-TRIO domain-containing protein</fullName>
    </recommendedName>
</protein>
<feature type="compositionally biased region" description="Polar residues" evidence="1">
    <location>
        <begin position="1"/>
        <end position="11"/>
    </location>
</feature>
<dbReference type="GO" id="GO:0120010">
    <property type="term" value="P:intermembrane phospholipid transfer"/>
    <property type="evidence" value="ECO:0007669"/>
    <property type="project" value="EnsemblFungi"/>
</dbReference>
<dbReference type="SMART" id="SM00516">
    <property type="entry name" value="SEC14"/>
    <property type="match status" value="1"/>
</dbReference>
<dbReference type="Gene3D" id="3.40.525.10">
    <property type="entry name" value="CRAL-TRIO lipid binding domain"/>
    <property type="match status" value="1"/>
</dbReference>
<dbReference type="InterPro" id="IPR051026">
    <property type="entry name" value="PI/PC_transfer"/>
</dbReference>
<feature type="region of interest" description="Disordered" evidence="1">
    <location>
        <begin position="1"/>
        <end position="30"/>
    </location>
</feature>
<dbReference type="PANTHER" id="PTHR45657">
    <property type="entry name" value="CRAL-TRIO DOMAIN-CONTAINING PROTEIN YKL091C-RELATED"/>
    <property type="match status" value="1"/>
</dbReference>
<dbReference type="HOGENOM" id="CLU_014001_0_1_1"/>
<comment type="caution">
    <text evidence="3">The sequence shown here is derived from an EMBL/GenBank/DDBJ whole genome shotgun (WGS) entry which is preliminary data.</text>
</comment>
<dbReference type="GO" id="GO:0005634">
    <property type="term" value="C:nucleus"/>
    <property type="evidence" value="ECO:0007669"/>
    <property type="project" value="EnsemblFungi"/>
</dbReference>
<dbReference type="STRING" id="1284197.S8AQU9"/>
<feature type="region of interest" description="Disordered" evidence="1">
    <location>
        <begin position="297"/>
        <end position="321"/>
    </location>
</feature>
<dbReference type="InterPro" id="IPR011074">
    <property type="entry name" value="CRAL/TRIO_N_dom"/>
</dbReference>
<evidence type="ECO:0000256" key="1">
    <source>
        <dbReference type="SAM" id="MobiDB-lite"/>
    </source>
</evidence>
<dbReference type="GO" id="GO:0120019">
    <property type="term" value="F:phosphatidylcholine transfer activity"/>
    <property type="evidence" value="ECO:0007669"/>
    <property type="project" value="EnsemblFungi"/>
</dbReference>
<dbReference type="PRINTS" id="PR00180">
    <property type="entry name" value="CRETINALDHBP"/>
</dbReference>
<sequence length="321" mass="36479">MASSKYDNYNFPSIHPDDDVAEGHPGGTKPSHDAMVFQLRTLLEQDGYTERLDTNTMLRYLRARKFDVKLAKEMYVNAEKWRKEEDLDHVVQTWDYPEKPEVFEYYPQFYHKIDKDGRPVYIEKLGKINLTELRKITTEERMLRNLAYEYEKFADPRLPACSRRANRLIETCCTIMDLKGVGITTIPSAYGYLKKASTISQDYYPERLGRLFIINAPWGFSTVWGMISGWLDPVTVKKISVLGSSYQKDLLGQIPAENLPVEYGGTCACSQGCPLSDAGPWNEEQYQGAFFKPTEEKKDTVASVATETAPPAPVPVPDATA</sequence>
<name>S8AQU9_DACHA</name>
<reference evidence="3 4" key="1">
    <citation type="journal article" date="2013" name="PLoS Genet.">
        <title>Genomic mechanisms accounting for the adaptation to parasitism in nematode-trapping fungi.</title>
        <authorList>
            <person name="Meerupati T."/>
            <person name="Andersson K.M."/>
            <person name="Friman E."/>
            <person name="Kumar D."/>
            <person name="Tunlid A."/>
            <person name="Ahren D."/>
        </authorList>
    </citation>
    <scope>NUCLEOTIDE SEQUENCE [LARGE SCALE GENOMIC DNA]</scope>
    <source>
        <strain evidence="3 4">CBS 200.50</strain>
    </source>
</reference>
<dbReference type="CDD" id="cd00170">
    <property type="entry name" value="SEC14"/>
    <property type="match status" value="1"/>
</dbReference>
<keyword evidence="4" id="KW-1185">Reference proteome</keyword>
<dbReference type="InterPro" id="IPR036273">
    <property type="entry name" value="CRAL/TRIO_N_dom_sf"/>
</dbReference>
<dbReference type="AlphaFoldDB" id="S8AQU9"/>
<dbReference type="SUPFAM" id="SSF46938">
    <property type="entry name" value="CRAL/TRIO N-terminal domain"/>
    <property type="match status" value="1"/>
</dbReference>
<dbReference type="SMART" id="SM01100">
    <property type="entry name" value="CRAL_TRIO_N"/>
    <property type="match status" value="1"/>
</dbReference>
<accession>S8AQU9</accession>
<dbReference type="SUPFAM" id="SSF52087">
    <property type="entry name" value="CRAL/TRIO domain"/>
    <property type="match status" value="1"/>
</dbReference>
<dbReference type="GO" id="GO:0051286">
    <property type="term" value="C:cell tip"/>
    <property type="evidence" value="ECO:0007669"/>
    <property type="project" value="EnsemblFungi"/>
</dbReference>
<dbReference type="InterPro" id="IPR036865">
    <property type="entry name" value="CRAL-TRIO_dom_sf"/>
</dbReference>
<dbReference type="Pfam" id="PF03765">
    <property type="entry name" value="CRAL_TRIO_N"/>
    <property type="match status" value="1"/>
</dbReference>
<dbReference type="Proteomes" id="UP000015100">
    <property type="component" value="Unassembled WGS sequence"/>
</dbReference>
<reference evidence="4" key="2">
    <citation type="submission" date="2013-04" db="EMBL/GenBank/DDBJ databases">
        <title>Genomic mechanisms accounting for the adaptation to parasitism in nematode-trapping fungi.</title>
        <authorList>
            <person name="Ahren D.G."/>
        </authorList>
    </citation>
    <scope>NUCLEOTIDE SEQUENCE [LARGE SCALE GENOMIC DNA]</scope>
    <source>
        <strain evidence="4">CBS 200.50</strain>
    </source>
</reference>
<dbReference type="PANTHER" id="PTHR45657:SF1">
    <property type="entry name" value="CRAL-TRIO DOMAIN-CONTAINING PROTEIN YKL091C-RELATED"/>
    <property type="match status" value="1"/>
</dbReference>
<dbReference type="OMA" id="WAFSTVW"/>
<proteinExistence type="predicted"/>
<dbReference type="GO" id="GO:0008526">
    <property type="term" value="F:phosphatidylinositol transfer activity"/>
    <property type="evidence" value="ECO:0007669"/>
    <property type="project" value="EnsemblFungi"/>
</dbReference>
<dbReference type="OrthoDB" id="1434354at2759"/>
<feature type="domain" description="CRAL-TRIO" evidence="2">
    <location>
        <begin position="98"/>
        <end position="271"/>
    </location>
</feature>
<dbReference type="GO" id="GO:0031322">
    <property type="term" value="P:ascospore-type prospore-specific spindle pole body remodeling"/>
    <property type="evidence" value="ECO:0007669"/>
    <property type="project" value="EnsemblFungi"/>
</dbReference>
<dbReference type="Pfam" id="PF00650">
    <property type="entry name" value="CRAL_TRIO"/>
    <property type="match status" value="1"/>
</dbReference>
<dbReference type="Gene3D" id="1.10.8.20">
    <property type="entry name" value="N-terminal domain of phosphatidylinositol transfer protein sec14p"/>
    <property type="match status" value="1"/>
</dbReference>
<dbReference type="GO" id="GO:0005628">
    <property type="term" value="C:prospore membrane"/>
    <property type="evidence" value="ECO:0007669"/>
    <property type="project" value="EnsemblFungi"/>
</dbReference>
<dbReference type="GO" id="GO:0032153">
    <property type="term" value="C:cell division site"/>
    <property type="evidence" value="ECO:0007669"/>
    <property type="project" value="EnsemblFungi"/>
</dbReference>
<dbReference type="GO" id="GO:0006892">
    <property type="term" value="P:post-Golgi vesicle-mediated transport"/>
    <property type="evidence" value="ECO:0007669"/>
    <property type="project" value="EnsemblFungi"/>
</dbReference>
<evidence type="ECO:0000259" key="2">
    <source>
        <dbReference type="PROSITE" id="PS50191"/>
    </source>
</evidence>
<organism evidence="3 4">
    <name type="scientific">Dactylellina haptotyla (strain CBS 200.50)</name>
    <name type="common">Nematode-trapping fungus</name>
    <name type="synonym">Monacrosporium haptotylum</name>
    <dbReference type="NCBI Taxonomy" id="1284197"/>
    <lineage>
        <taxon>Eukaryota</taxon>
        <taxon>Fungi</taxon>
        <taxon>Dikarya</taxon>
        <taxon>Ascomycota</taxon>
        <taxon>Pezizomycotina</taxon>
        <taxon>Orbiliomycetes</taxon>
        <taxon>Orbiliales</taxon>
        <taxon>Orbiliaceae</taxon>
        <taxon>Dactylellina</taxon>
    </lineage>
</organism>
<dbReference type="InterPro" id="IPR001251">
    <property type="entry name" value="CRAL-TRIO_dom"/>
</dbReference>
<dbReference type="eggNOG" id="KOG1471">
    <property type="taxonomic scope" value="Eukaryota"/>
</dbReference>
<evidence type="ECO:0000313" key="3">
    <source>
        <dbReference type="EMBL" id="EPS43446.1"/>
    </source>
</evidence>
<dbReference type="PROSITE" id="PS50191">
    <property type="entry name" value="CRAL_TRIO"/>
    <property type="match status" value="1"/>
</dbReference>
<gene>
    <name evidence="3" type="ORF">H072_2574</name>
</gene>
<dbReference type="EMBL" id="AQGS01000077">
    <property type="protein sequence ID" value="EPS43446.1"/>
    <property type="molecule type" value="Genomic_DNA"/>
</dbReference>
<feature type="compositionally biased region" description="Pro residues" evidence="1">
    <location>
        <begin position="310"/>
        <end position="321"/>
    </location>
</feature>
<evidence type="ECO:0000313" key="4">
    <source>
        <dbReference type="Proteomes" id="UP000015100"/>
    </source>
</evidence>
<dbReference type="GO" id="GO:0032120">
    <property type="term" value="P:ascospore-type prospore membrane formation"/>
    <property type="evidence" value="ECO:0007669"/>
    <property type="project" value="EnsemblFungi"/>
</dbReference>